<accession>A0A4P9VJB7</accession>
<gene>
    <name evidence="8" type="ORF">B9G39_07845</name>
</gene>
<dbReference type="InterPro" id="IPR000889">
    <property type="entry name" value="Glutathione_peroxidase"/>
</dbReference>
<evidence type="ECO:0000259" key="7">
    <source>
        <dbReference type="PROSITE" id="PS51352"/>
    </source>
</evidence>
<evidence type="ECO:0000313" key="8">
    <source>
        <dbReference type="EMBL" id="RDH43355.1"/>
    </source>
</evidence>
<dbReference type="Gene3D" id="3.40.30.10">
    <property type="entry name" value="Glutaredoxin"/>
    <property type="match status" value="1"/>
</dbReference>
<dbReference type="PANTHER" id="PTHR11592">
    <property type="entry name" value="GLUTATHIONE PEROXIDASE"/>
    <property type="match status" value="1"/>
</dbReference>
<dbReference type="EMBL" id="NDXW01000001">
    <property type="protein sequence ID" value="RDH43355.1"/>
    <property type="molecule type" value="Genomic_DNA"/>
</dbReference>
<evidence type="ECO:0000256" key="4">
    <source>
        <dbReference type="PIRSR" id="PIRSR000303-1"/>
    </source>
</evidence>
<feature type="chain" id="PRO_5020423721" description="Glutathione peroxidase" evidence="6">
    <location>
        <begin position="21"/>
        <end position="177"/>
    </location>
</feature>
<dbReference type="PANTHER" id="PTHR11592:SF44">
    <property type="entry name" value="GLUTATHIONE PEROXIDASE"/>
    <property type="match status" value="1"/>
</dbReference>
<dbReference type="PROSITE" id="PS00460">
    <property type="entry name" value="GLUTATHIONE_PEROXID_1"/>
    <property type="match status" value="1"/>
</dbReference>
<evidence type="ECO:0000256" key="2">
    <source>
        <dbReference type="ARBA" id="ARBA00022559"/>
    </source>
</evidence>
<evidence type="ECO:0000256" key="6">
    <source>
        <dbReference type="SAM" id="SignalP"/>
    </source>
</evidence>
<keyword evidence="3 5" id="KW-0560">Oxidoreductase</keyword>
<dbReference type="InterPro" id="IPR029759">
    <property type="entry name" value="GPX_AS"/>
</dbReference>
<protein>
    <recommendedName>
        <fullName evidence="5">Glutathione peroxidase</fullName>
    </recommendedName>
</protein>
<feature type="signal peptide" evidence="6">
    <location>
        <begin position="1"/>
        <end position="20"/>
    </location>
</feature>
<keyword evidence="9" id="KW-1185">Reference proteome</keyword>
<dbReference type="CDD" id="cd00340">
    <property type="entry name" value="GSH_Peroxidase"/>
    <property type="match status" value="1"/>
</dbReference>
<evidence type="ECO:0000256" key="1">
    <source>
        <dbReference type="ARBA" id="ARBA00006926"/>
    </source>
</evidence>
<dbReference type="Proteomes" id="UP000257039">
    <property type="component" value="Unassembled WGS sequence"/>
</dbReference>
<dbReference type="InterPro" id="IPR036249">
    <property type="entry name" value="Thioredoxin-like_sf"/>
</dbReference>
<proteinExistence type="inferred from homology"/>
<feature type="active site" evidence="4">
    <location>
        <position position="59"/>
    </location>
</feature>
<dbReference type="PRINTS" id="PR01011">
    <property type="entry name" value="GLUTPROXDASE"/>
</dbReference>
<comment type="caution">
    <text evidence="8">The sequence shown here is derived from an EMBL/GenBank/DDBJ whole genome shotgun (WGS) entry which is preliminary data.</text>
</comment>
<dbReference type="GO" id="GO:0034599">
    <property type="term" value="P:cellular response to oxidative stress"/>
    <property type="evidence" value="ECO:0007669"/>
    <property type="project" value="TreeGrafter"/>
</dbReference>
<sequence>MIMRFFMVILLTLYSLTALASCPEYLNVTLRKLHSQDSVNLCQVTAGKPVLIVNTASHCGFTPQFKALESLHKQYKDKGLVILGFPSNDFRQEAKNEAKTAKVCYVNYGVTFTMLSPSSVTGDQANSVFKYLATKATPPKWNFYKYLVSADGATVKAFASATEPNSDAFLQAIEQLL</sequence>
<keyword evidence="2 5" id="KW-0575">Peroxidase</keyword>
<keyword evidence="6" id="KW-0732">Signal</keyword>
<dbReference type="GO" id="GO:0004601">
    <property type="term" value="F:peroxidase activity"/>
    <property type="evidence" value="ECO:0007669"/>
    <property type="project" value="UniProtKB-KW"/>
</dbReference>
<evidence type="ECO:0000256" key="3">
    <source>
        <dbReference type="ARBA" id="ARBA00023002"/>
    </source>
</evidence>
<dbReference type="PROSITE" id="PS51257">
    <property type="entry name" value="PROKAR_LIPOPROTEIN"/>
    <property type="match status" value="1"/>
</dbReference>
<dbReference type="PIRSF" id="PIRSF000303">
    <property type="entry name" value="Glutathion_perox"/>
    <property type="match status" value="1"/>
</dbReference>
<dbReference type="PROSITE" id="PS51355">
    <property type="entry name" value="GLUTATHIONE_PEROXID_3"/>
    <property type="match status" value="1"/>
</dbReference>
<evidence type="ECO:0000256" key="5">
    <source>
        <dbReference type="RuleBase" id="RU000499"/>
    </source>
</evidence>
<dbReference type="Pfam" id="PF00255">
    <property type="entry name" value="GSHPx"/>
    <property type="match status" value="1"/>
</dbReference>
<dbReference type="SUPFAM" id="SSF52833">
    <property type="entry name" value="Thioredoxin-like"/>
    <property type="match status" value="1"/>
</dbReference>
<dbReference type="AlphaFoldDB" id="A0A4P9VJB7"/>
<dbReference type="PROSITE" id="PS51352">
    <property type="entry name" value="THIOREDOXIN_2"/>
    <property type="match status" value="1"/>
</dbReference>
<reference evidence="8 9" key="1">
    <citation type="submission" date="2017-04" db="EMBL/GenBank/DDBJ databases">
        <title>Draft genome sequence of Zooshikella ganghwensis VG4 isolated from Red Sea sediments.</title>
        <authorList>
            <person name="Rehman Z."/>
            <person name="Alam I."/>
            <person name="Kamau A."/>
            <person name="Bajic V."/>
            <person name="Leiknes T."/>
        </authorList>
    </citation>
    <scope>NUCLEOTIDE SEQUENCE [LARGE SCALE GENOMIC DNA]</scope>
    <source>
        <strain evidence="8 9">VG4</strain>
    </source>
</reference>
<feature type="domain" description="Thioredoxin" evidence="7">
    <location>
        <begin position="7"/>
        <end position="177"/>
    </location>
</feature>
<organism evidence="8 9">
    <name type="scientific">Zooshikella ganghwensis</name>
    <dbReference type="NCBI Taxonomy" id="202772"/>
    <lineage>
        <taxon>Bacteria</taxon>
        <taxon>Pseudomonadati</taxon>
        <taxon>Pseudomonadota</taxon>
        <taxon>Gammaproteobacteria</taxon>
        <taxon>Oceanospirillales</taxon>
        <taxon>Zooshikellaceae</taxon>
        <taxon>Zooshikella</taxon>
    </lineage>
</organism>
<dbReference type="InterPro" id="IPR013766">
    <property type="entry name" value="Thioredoxin_domain"/>
</dbReference>
<comment type="similarity">
    <text evidence="1 5">Belongs to the glutathione peroxidase family.</text>
</comment>
<evidence type="ECO:0000313" key="9">
    <source>
        <dbReference type="Proteomes" id="UP000257039"/>
    </source>
</evidence>
<name>A0A4P9VJB7_9GAMM</name>